<proteinExistence type="predicted"/>
<keyword evidence="2" id="KW-1185">Reference proteome</keyword>
<dbReference type="AlphaFoldDB" id="A0A1J1HXA0"/>
<gene>
    <name evidence="1" type="ORF">CLUMA_CG004453</name>
</gene>
<sequence length="142" mass="16511">MRVASNSSAASIDFSFQCFFALYARCVCFEPFQVSINETIEPIDVKSRNTMETKQRKEEKNLIIVSDSNYWYFLIPNIPACFHEHFFAPTYNTQFHAQFQSIVNPIYGLGNECPSFGHKIHMKSIREFHSSRRGLTLIMLLK</sequence>
<evidence type="ECO:0000313" key="2">
    <source>
        <dbReference type="Proteomes" id="UP000183832"/>
    </source>
</evidence>
<evidence type="ECO:0000313" key="1">
    <source>
        <dbReference type="EMBL" id="CRK90761.1"/>
    </source>
</evidence>
<accession>A0A1J1HXA0</accession>
<dbReference type="Proteomes" id="UP000183832">
    <property type="component" value="Unassembled WGS sequence"/>
</dbReference>
<protein>
    <submittedName>
        <fullName evidence="1">CLUMA_CG004453, isoform A</fullName>
    </submittedName>
</protein>
<name>A0A1J1HXA0_9DIPT</name>
<organism evidence="1 2">
    <name type="scientific">Clunio marinus</name>
    <dbReference type="NCBI Taxonomy" id="568069"/>
    <lineage>
        <taxon>Eukaryota</taxon>
        <taxon>Metazoa</taxon>
        <taxon>Ecdysozoa</taxon>
        <taxon>Arthropoda</taxon>
        <taxon>Hexapoda</taxon>
        <taxon>Insecta</taxon>
        <taxon>Pterygota</taxon>
        <taxon>Neoptera</taxon>
        <taxon>Endopterygota</taxon>
        <taxon>Diptera</taxon>
        <taxon>Nematocera</taxon>
        <taxon>Chironomoidea</taxon>
        <taxon>Chironomidae</taxon>
        <taxon>Clunio</taxon>
    </lineage>
</organism>
<reference evidence="1 2" key="1">
    <citation type="submission" date="2015-04" db="EMBL/GenBank/DDBJ databases">
        <authorList>
            <person name="Syromyatnikov M.Y."/>
            <person name="Popov V.N."/>
        </authorList>
    </citation>
    <scope>NUCLEOTIDE SEQUENCE [LARGE SCALE GENOMIC DNA]</scope>
</reference>
<dbReference type="EMBL" id="CVRI01000020">
    <property type="protein sequence ID" value="CRK90761.1"/>
    <property type="molecule type" value="Genomic_DNA"/>
</dbReference>